<evidence type="ECO:0000256" key="6">
    <source>
        <dbReference type="SAM" id="MobiDB-lite"/>
    </source>
</evidence>
<evidence type="ECO:0000256" key="3">
    <source>
        <dbReference type="ARBA" id="ARBA00023125"/>
    </source>
</evidence>
<gene>
    <name evidence="8" type="ORF">Vbra_5239</name>
</gene>
<feature type="region of interest" description="Disordered" evidence="6">
    <location>
        <begin position="367"/>
        <end position="391"/>
    </location>
</feature>
<dbReference type="PROSITE" id="PS51253">
    <property type="entry name" value="HTH_CENPB"/>
    <property type="match status" value="1"/>
</dbReference>
<dbReference type="InParanoid" id="A0A0G4ENE3"/>
<dbReference type="OrthoDB" id="125347at2759"/>
<dbReference type="SUPFAM" id="SSF46689">
    <property type="entry name" value="Homeodomain-like"/>
    <property type="match status" value="1"/>
</dbReference>
<evidence type="ECO:0000256" key="4">
    <source>
        <dbReference type="ARBA" id="ARBA00023128"/>
    </source>
</evidence>
<evidence type="ECO:0000256" key="5">
    <source>
        <dbReference type="ARBA" id="ARBA00040604"/>
    </source>
</evidence>
<feature type="region of interest" description="Disordered" evidence="6">
    <location>
        <begin position="166"/>
        <end position="192"/>
    </location>
</feature>
<comment type="similarity">
    <text evidence="2">Belongs to the OXR1 family.</text>
</comment>
<dbReference type="PANTHER" id="PTHR23354">
    <property type="entry name" value="NUCLEOLAR PROTEIN 7/ESTROGEN RECEPTOR COACTIVATOR-RELATED"/>
    <property type="match status" value="1"/>
</dbReference>
<dbReference type="Proteomes" id="UP000041254">
    <property type="component" value="Unassembled WGS sequence"/>
</dbReference>
<feature type="compositionally biased region" description="Pro residues" evidence="6">
    <location>
        <begin position="523"/>
        <end position="539"/>
    </location>
</feature>
<feature type="region of interest" description="Disordered" evidence="6">
    <location>
        <begin position="671"/>
        <end position="742"/>
    </location>
</feature>
<feature type="compositionally biased region" description="Polar residues" evidence="6">
    <location>
        <begin position="820"/>
        <end position="848"/>
    </location>
</feature>
<feature type="region of interest" description="Disordered" evidence="6">
    <location>
        <begin position="820"/>
        <end position="874"/>
    </location>
</feature>
<evidence type="ECO:0000256" key="1">
    <source>
        <dbReference type="ARBA" id="ARBA00004173"/>
    </source>
</evidence>
<feature type="compositionally biased region" description="Pro residues" evidence="6">
    <location>
        <begin position="639"/>
        <end position="654"/>
    </location>
</feature>
<feature type="domain" description="HTH CENPB-type" evidence="7">
    <location>
        <begin position="253"/>
        <end position="323"/>
    </location>
</feature>
<feature type="compositionally biased region" description="Pro residues" evidence="6">
    <location>
        <begin position="115"/>
        <end position="124"/>
    </location>
</feature>
<keyword evidence="4" id="KW-0496">Mitochondrion</keyword>
<organism evidence="8 9">
    <name type="scientific">Vitrella brassicaformis (strain CCMP3155)</name>
    <dbReference type="NCBI Taxonomy" id="1169540"/>
    <lineage>
        <taxon>Eukaryota</taxon>
        <taxon>Sar</taxon>
        <taxon>Alveolata</taxon>
        <taxon>Colpodellida</taxon>
        <taxon>Vitrellaceae</taxon>
        <taxon>Vitrella</taxon>
    </lineage>
</organism>
<evidence type="ECO:0000259" key="7">
    <source>
        <dbReference type="PROSITE" id="PS51253"/>
    </source>
</evidence>
<evidence type="ECO:0000256" key="2">
    <source>
        <dbReference type="ARBA" id="ARBA00009540"/>
    </source>
</evidence>
<comment type="subcellular location">
    <subcellularLocation>
        <location evidence="1">Mitochondrion</location>
    </subcellularLocation>
</comment>
<dbReference type="PANTHER" id="PTHR23354:SF62">
    <property type="entry name" value="MUSTARD, ISOFORM V"/>
    <property type="match status" value="1"/>
</dbReference>
<feature type="compositionally biased region" description="Low complexity" evidence="6">
    <location>
        <begin position="505"/>
        <end position="522"/>
    </location>
</feature>
<feature type="compositionally biased region" description="Basic and acidic residues" evidence="6">
    <location>
        <begin position="849"/>
        <end position="869"/>
    </location>
</feature>
<proteinExistence type="inferred from homology"/>
<dbReference type="EMBL" id="CDMY01000268">
    <property type="protein sequence ID" value="CEL98351.1"/>
    <property type="molecule type" value="Genomic_DNA"/>
</dbReference>
<feature type="compositionally biased region" description="Polar residues" evidence="6">
    <location>
        <begin position="692"/>
        <end position="716"/>
    </location>
</feature>
<feature type="region of interest" description="Disordered" evidence="6">
    <location>
        <begin position="498"/>
        <end position="585"/>
    </location>
</feature>
<protein>
    <recommendedName>
        <fullName evidence="5">Oxidation resistance protein 1</fullName>
    </recommendedName>
</protein>
<name>A0A0G4ENE3_VITBC</name>
<accession>A0A0G4ENE3</accession>
<keyword evidence="9" id="KW-1185">Reference proteome</keyword>
<dbReference type="Gene3D" id="1.10.10.60">
    <property type="entry name" value="Homeodomain-like"/>
    <property type="match status" value="1"/>
</dbReference>
<dbReference type="InterPro" id="IPR006600">
    <property type="entry name" value="HTH_CenpB_DNA-bd_dom"/>
</dbReference>
<dbReference type="Pfam" id="PF07534">
    <property type="entry name" value="TLD"/>
    <property type="match status" value="2"/>
</dbReference>
<dbReference type="InterPro" id="IPR006571">
    <property type="entry name" value="TLDc_dom"/>
</dbReference>
<feature type="compositionally biased region" description="Low complexity" evidence="6">
    <location>
        <begin position="626"/>
        <end position="638"/>
    </location>
</feature>
<feature type="region of interest" description="Disordered" evidence="6">
    <location>
        <begin position="597"/>
        <end position="657"/>
    </location>
</feature>
<feature type="region of interest" description="Disordered" evidence="6">
    <location>
        <begin position="1"/>
        <end position="124"/>
    </location>
</feature>
<dbReference type="VEuPathDB" id="CryptoDB:Vbra_5239"/>
<keyword evidence="3" id="KW-0238">DNA-binding</keyword>
<dbReference type="GO" id="GO:0005739">
    <property type="term" value="C:mitochondrion"/>
    <property type="evidence" value="ECO:0007669"/>
    <property type="project" value="UniProtKB-SubCell"/>
</dbReference>
<dbReference type="PhylomeDB" id="A0A0G4ENE3"/>
<reference evidence="8 9" key="1">
    <citation type="submission" date="2014-11" db="EMBL/GenBank/DDBJ databases">
        <authorList>
            <person name="Zhu J."/>
            <person name="Qi W."/>
            <person name="Song R."/>
        </authorList>
    </citation>
    <scope>NUCLEOTIDE SEQUENCE [LARGE SCALE GENOMIC DNA]</scope>
</reference>
<evidence type="ECO:0000313" key="9">
    <source>
        <dbReference type="Proteomes" id="UP000041254"/>
    </source>
</evidence>
<evidence type="ECO:0000313" key="8">
    <source>
        <dbReference type="EMBL" id="CEL98351.1"/>
    </source>
</evidence>
<feature type="compositionally biased region" description="Polar residues" evidence="6">
    <location>
        <begin position="543"/>
        <end position="563"/>
    </location>
</feature>
<sequence>MADQHYSSDEQQPSGPSEALGGADRVTHGSAAQQAPMHQQGAPAHDDSDSAGLSEGNLLQRGVPAVSRGEAVSESLQPDGQTDGREMPQPSSHHFSLPLPDTHPPAAQWPFGHPAAPPSFPPPDHLAAFPPAGYPFPSLANVPLSMQPSCSYGQLPFVDPLMAGAPPPILPTEGSLRQRASSLPPPRRQRSTKEVAIGEREALLAEFDSRRAQGEKLTQLAFALEKGITLSQFKHWRSRSTAGSEAQDAIDKAKKRIRQSPYQPIEAELRQWMAGHEDPTRIPVEHIRREALEIAGRLGISGFKASDTWISGVKKRYNQSVTLTDQPLAAAAAAASALPAPPIDTDGMIGEQHFNALPQEGIHTLRGADASDDTQGALKQTDQSREDGQSVSAAAAASFYPPMHPLHLTHQPDLHMPIPLTHQSAAAAAAAGTNGTDGMATLEDVLLAVRAGLNEGSVIPEEDAVLLAPQLDALHADASQSDTVRLLANDISERVRFGSNAIPGPHTSAAEEAPAAAATAPAAPSPSPVHPPHPHPLPVPLINQPTQGELSNVNKLSRQSTESDPAPLASRERLSDQQGQVVDESAAVRVADGFIGRRPNDRLQIPPAADGDRSLHRQSQYSTQEAHVPAAAAAASAHPPSPIPPPHPHPPPRPLTHQSAADALRLADGFIGPTAIYPPDDDAAAVSDRPLDQQSLHSGRNTMSMTPSESRLTNESPFPASRHKPAGQHDDSAPPTPCELTRPAIGTVTEDFYPPSHPEGCQSALLLLSCGDRVSVTHTDSRGSKGWMYGTCIKGAHAGHARWFPCAIVTFDHNSNCEQHQQSTDIPLDQQSQTSGRNTMSMVPSESRLTNERPPAKIHKDENRSHREGPPSVVWSRSSVKSVFTVTADDRLSDIPEDDGDVISISDGAAADTTALSTGSTTDEDDQSHDPQMVVGSSLSESECAALRSLFVPSVFDECEFSLLYRASRDGPLYGDLLRCVDDANRLVFIIRKDKYVFGAFISGGIRLPDDPKGEKGYCCHVRNFSLAGHFNEPTKMGGGIFVWVAGRDGTVNWGGKLEIDGLRLGCEGGAVIDMRSCRQSIAGCLVPDGYVGVRDEYGDAVFGGSEYFMADEVEVICVDGRSLLSLKVMEGADFDPLQSAALYRFVGRTAVDRLKLIYRATRDGPSFDDFLRCVGDTKGLVFVIRKDKYVFGVYMSAGIQLPHDPKGYNDYSCYVYDFSLSGHFEKPTKMLDDRRLVYVAGREGTVGKLRIDGIGGCLCLGYGTADDMRSCRQSIPRQYVPEGYVGVRDDRGNAVFGGSEHFMADEIEVLTVV</sequence>
<feature type="region of interest" description="Disordered" evidence="6">
    <location>
        <begin position="914"/>
        <end position="934"/>
    </location>
</feature>
<dbReference type="InterPro" id="IPR009057">
    <property type="entry name" value="Homeodomain-like_sf"/>
</dbReference>
<dbReference type="GO" id="GO:0003677">
    <property type="term" value="F:DNA binding"/>
    <property type="evidence" value="ECO:0007669"/>
    <property type="project" value="UniProtKB-KW"/>
</dbReference>